<accession>A0ABR2MXK6</accession>
<organism evidence="1 2">
    <name type="scientific">Platanthera guangdongensis</name>
    <dbReference type="NCBI Taxonomy" id="2320717"/>
    <lineage>
        <taxon>Eukaryota</taxon>
        <taxon>Viridiplantae</taxon>
        <taxon>Streptophyta</taxon>
        <taxon>Embryophyta</taxon>
        <taxon>Tracheophyta</taxon>
        <taxon>Spermatophyta</taxon>
        <taxon>Magnoliopsida</taxon>
        <taxon>Liliopsida</taxon>
        <taxon>Asparagales</taxon>
        <taxon>Orchidaceae</taxon>
        <taxon>Orchidoideae</taxon>
        <taxon>Orchideae</taxon>
        <taxon>Orchidinae</taxon>
        <taxon>Platanthera</taxon>
    </lineage>
</organism>
<evidence type="ECO:0000313" key="1">
    <source>
        <dbReference type="EMBL" id="KAK8968954.1"/>
    </source>
</evidence>
<reference evidence="1 2" key="1">
    <citation type="journal article" date="2022" name="Nat. Plants">
        <title>Genomes of leafy and leafless Platanthera orchids illuminate the evolution of mycoheterotrophy.</title>
        <authorList>
            <person name="Li M.H."/>
            <person name="Liu K.W."/>
            <person name="Li Z."/>
            <person name="Lu H.C."/>
            <person name="Ye Q.L."/>
            <person name="Zhang D."/>
            <person name="Wang J.Y."/>
            <person name="Li Y.F."/>
            <person name="Zhong Z.M."/>
            <person name="Liu X."/>
            <person name="Yu X."/>
            <person name="Liu D.K."/>
            <person name="Tu X.D."/>
            <person name="Liu B."/>
            <person name="Hao Y."/>
            <person name="Liao X.Y."/>
            <person name="Jiang Y.T."/>
            <person name="Sun W.H."/>
            <person name="Chen J."/>
            <person name="Chen Y.Q."/>
            <person name="Ai Y."/>
            <person name="Zhai J.W."/>
            <person name="Wu S.S."/>
            <person name="Zhou Z."/>
            <person name="Hsiao Y.Y."/>
            <person name="Wu W.L."/>
            <person name="Chen Y.Y."/>
            <person name="Lin Y.F."/>
            <person name="Hsu J.L."/>
            <person name="Li C.Y."/>
            <person name="Wang Z.W."/>
            <person name="Zhao X."/>
            <person name="Zhong W.Y."/>
            <person name="Ma X.K."/>
            <person name="Ma L."/>
            <person name="Huang J."/>
            <person name="Chen G.Z."/>
            <person name="Huang M.Z."/>
            <person name="Huang L."/>
            <person name="Peng D.H."/>
            <person name="Luo Y.B."/>
            <person name="Zou S.Q."/>
            <person name="Chen S.P."/>
            <person name="Lan S."/>
            <person name="Tsai W.C."/>
            <person name="Van de Peer Y."/>
            <person name="Liu Z.J."/>
        </authorList>
    </citation>
    <scope>NUCLEOTIDE SEQUENCE [LARGE SCALE GENOMIC DNA]</scope>
    <source>
        <strain evidence="1">Lor288</strain>
    </source>
</reference>
<evidence type="ECO:0000313" key="2">
    <source>
        <dbReference type="Proteomes" id="UP001412067"/>
    </source>
</evidence>
<name>A0ABR2MXK6_9ASPA</name>
<keyword evidence="2" id="KW-1185">Reference proteome</keyword>
<gene>
    <name evidence="1" type="ORF">KSP40_PGU021574</name>
</gene>
<comment type="caution">
    <text evidence="1">The sequence shown here is derived from an EMBL/GenBank/DDBJ whole genome shotgun (WGS) entry which is preliminary data.</text>
</comment>
<dbReference type="Proteomes" id="UP001412067">
    <property type="component" value="Unassembled WGS sequence"/>
</dbReference>
<proteinExistence type="predicted"/>
<protein>
    <submittedName>
        <fullName evidence="1">Uncharacterized protein</fullName>
    </submittedName>
</protein>
<dbReference type="EMBL" id="JBBWWR010000003">
    <property type="protein sequence ID" value="KAK8968954.1"/>
    <property type="molecule type" value="Genomic_DNA"/>
</dbReference>
<sequence length="61" mass="6761">MPPAPLSCERLSTPDLMYVGPPLLRVLSAHNFALTATLLQETRHELGLLQTRVEAVEDYNA</sequence>